<evidence type="ECO:0000256" key="1">
    <source>
        <dbReference type="ARBA" id="ARBA00022614"/>
    </source>
</evidence>
<sequence>MCESKFFCTIANQNRTTISKNEIPNKTTYLDLSRNQIEKLDNDFFENCPKLWNVNLSHNKLKTLSFAHDLAAIEVLDISYNNLSFDNLIDIFHIYVIQLKLQGNKFISKINNFLVLPAVLTHAWIINGIFITDYMRKQAKEFSESLSFGEEIMKLRKDQYTTSKQASISNSAHDFLNGTAVKFNEPGTYISRTGLLMKEYNEKPQINRLNLIMQLNPIELLNGTFTDYLGVSMGILSFFWMQIPVDLIPRTLCGNYWMVIVRQIEKIEQYQLVLLLMKISEVIEPEDEIRKSIWECLGVNYYLQTGEIPKSGSTPRLLLSAFLENSPDAPNTEDRILYNKLRKSAKIDPVDVEDINDRLFQQIYNEILAPLPSVACDQPKKGHTIALRHPFYPEKWVNATILSCKNGRVYSRLEHFIVQLPILSVYWDGRGVWREAVPTIDPKPIEEEEEEQNEDQMQNVDDTEKVQLNNTQNDITKINTTNKSCLPQIRAKSEIRQVEHDKGYRVGIYNPISSLRKTSSPGNYNRSNISAKKASTLGKSAINDVLSNTPLTAQKAINASKSKKRTQSKLVDNQPTFVTDGSMQRGAVYGSPIIAGPLKPERKAVMMASPTRRPNMYIQDVINITFGQEMGNGKKLRKFNVRTENLLTHKSQYIWIAEDEISPEDVKRLVELFKKHIESKYTIIPGL</sequence>
<proteinExistence type="predicted"/>
<dbReference type="Pfam" id="PF13855">
    <property type="entry name" value="LRR_8"/>
    <property type="match status" value="1"/>
</dbReference>
<gene>
    <name evidence="3" type="ORF">M9Y10_037368</name>
</gene>
<evidence type="ECO:0000256" key="2">
    <source>
        <dbReference type="ARBA" id="ARBA00022737"/>
    </source>
</evidence>
<evidence type="ECO:0000313" key="3">
    <source>
        <dbReference type="EMBL" id="KAK8836844.1"/>
    </source>
</evidence>
<dbReference type="InterPro" id="IPR001611">
    <property type="entry name" value="Leu-rich_rpt"/>
</dbReference>
<organism evidence="3 4">
    <name type="scientific">Tritrichomonas musculus</name>
    <dbReference type="NCBI Taxonomy" id="1915356"/>
    <lineage>
        <taxon>Eukaryota</taxon>
        <taxon>Metamonada</taxon>
        <taxon>Parabasalia</taxon>
        <taxon>Tritrichomonadida</taxon>
        <taxon>Tritrichomonadidae</taxon>
        <taxon>Tritrichomonas</taxon>
    </lineage>
</organism>
<dbReference type="InterPro" id="IPR032675">
    <property type="entry name" value="LRR_dom_sf"/>
</dbReference>
<accession>A0ABR2GSF2</accession>
<protein>
    <submittedName>
        <fullName evidence="3">Toll-like receptor 6 signaling pathway</fullName>
    </submittedName>
</protein>
<evidence type="ECO:0000313" key="4">
    <source>
        <dbReference type="Proteomes" id="UP001470230"/>
    </source>
</evidence>
<keyword evidence="4" id="KW-1185">Reference proteome</keyword>
<keyword evidence="1" id="KW-0433">Leucine-rich repeat</keyword>
<dbReference type="PANTHER" id="PTHR24366:SF170">
    <property type="entry name" value="RE50361P"/>
    <property type="match status" value="1"/>
</dbReference>
<keyword evidence="2" id="KW-0677">Repeat</keyword>
<name>A0ABR2GSF2_9EUKA</name>
<dbReference type="Proteomes" id="UP001470230">
    <property type="component" value="Unassembled WGS sequence"/>
</dbReference>
<reference evidence="3 4" key="1">
    <citation type="submission" date="2024-04" db="EMBL/GenBank/DDBJ databases">
        <title>Tritrichomonas musculus Genome.</title>
        <authorList>
            <person name="Alves-Ferreira E."/>
            <person name="Grigg M."/>
            <person name="Lorenzi H."/>
            <person name="Galac M."/>
        </authorList>
    </citation>
    <scope>NUCLEOTIDE SEQUENCE [LARGE SCALE GENOMIC DNA]</scope>
    <source>
        <strain evidence="3 4">EAF2021</strain>
    </source>
</reference>
<dbReference type="Gene3D" id="3.80.10.10">
    <property type="entry name" value="Ribonuclease Inhibitor"/>
    <property type="match status" value="1"/>
</dbReference>
<dbReference type="EMBL" id="JAPFFF010000063">
    <property type="protein sequence ID" value="KAK8836844.1"/>
    <property type="molecule type" value="Genomic_DNA"/>
</dbReference>
<dbReference type="PROSITE" id="PS51450">
    <property type="entry name" value="LRR"/>
    <property type="match status" value="1"/>
</dbReference>
<comment type="caution">
    <text evidence="3">The sequence shown here is derived from an EMBL/GenBank/DDBJ whole genome shotgun (WGS) entry which is preliminary data.</text>
</comment>
<dbReference type="SUPFAM" id="SSF52075">
    <property type="entry name" value="Outer arm dynein light chain 1"/>
    <property type="match status" value="1"/>
</dbReference>
<dbReference type="PANTHER" id="PTHR24366">
    <property type="entry name" value="IG(IMMUNOGLOBULIN) AND LRR(LEUCINE RICH REPEAT) DOMAINS"/>
    <property type="match status" value="1"/>
</dbReference>